<reference evidence="2" key="1">
    <citation type="journal article" date="2015" name="BMC Genomics">
        <title>Draft genome of a commonly misdiagnosed multidrug resistant pathogen Candida auris.</title>
        <authorList>
            <person name="Chatterjee S."/>
            <person name="Alampalli S.V."/>
            <person name="Nageshan R.K."/>
            <person name="Chettiar S.T."/>
            <person name="Joshi S."/>
            <person name="Tatu U.S."/>
        </authorList>
    </citation>
    <scope>NUCLEOTIDE SEQUENCE [LARGE SCALE GENOMIC DNA]</scope>
    <source>
        <strain evidence="2">6684</strain>
    </source>
</reference>
<dbReference type="EMBL" id="LGST01000004">
    <property type="protein sequence ID" value="KNE02265.1"/>
    <property type="molecule type" value="Genomic_DNA"/>
</dbReference>
<dbReference type="VEuPathDB" id="FungiDB:QG37_00515"/>
<name>A0A0L0P7P8_CANAR</name>
<proteinExistence type="predicted"/>
<dbReference type="AlphaFoldDB" id="A0A0L0P7P8"/>
<sequence>MEMFVSPTFSAVAGAWAGSFFAMAKDPEATEMAAKKTNLRLLPYTYMVYTFTL</sequence>
<evidence type="ECO:0000313" key="1">
    <source>
        <dbReference type="EMBL" id="KNE02265.1"/>
    </source>
</evidence>
<gene>
    <name evidence="1" type="ORF">QG37_00515</name>
</gene>
<comment type="caution">
    <text evidence="1">The sequence shown here is derived from an EMBL/GenBank/DDBJ whole genome shotgun (WGS) entry which is preliminary data.</text>
</comment>
<organism evidence="1 2">
    <name type="scientific">Candidozyma auris</name>
    <name type="common">Yeast</name>
    <name type="synonym">Candida auris</name>
    <dbReference type="NCBI Taxonomy" id="498019"/>
    <lineage>
        <taxon>Eukaryota</taxon>
        <taxon>Fungi</taxon>
        <taxon>Dikarya</taxon>
        <taxon>Ascomycota</taxon>
        <taxon>Saccharomycotina</taxon>
        <taxon>Pichiomycetes</taxon>
        <taxon>Metschnikowiaceae</taxon>
        <taxon>Candidozyma</taxon>
    </lineage>
</organism>
<accession>A0A0L0P7P8</accession>
<dbReference type="Proteomes" id="UP000037122">
    <property type="component" value="Unassembled WGS sequence"/>
</dbReference>
<evidence type="ECO:0000313" key="2">
    <source>
        <dbReference type="Proteomes" id="UP000037122"/>
    </source>
</evidence>
<protein>
    <submittedName>
        <fullName evidence="1">Uncharacterized protein</fullName>
    </submittedName>
</protein>